<evidence type="ECO:0000313" key="4">
    <source>
        <dbReference type="Proteomes" id="UP000198881"/>
    </source>
</evidence>
<dbReference type="STRING" id="574650.SAMN04487966_11139"/>
<name>A0A1I7MR94_9MICC</name>
<dbReference type="Pfam" id="PF02515">
    <property type="entry name" value="CoA_transf_3"/>
    <property type="match status" value="1"/>
</dbReference>
<dbReference type="InterPro" id="IPR023606">
    <property type="entry name" value="CoA-Trfase_III_dom_1_sf"/>
</dbReference>
<evidence type="ECO:0000256" key="2">
    <source>
        <dbReference type="SAM" id="MobiDB-lite"/>
    </source>
</evidence>
<dbReference type="InterPro" id="IPR050483">
    <property type="entry name" value="CoA-transferase_III_domain"/>
</dbReference>
<proteinExistence type="predicted"/>
<dbReference type="InterPro" id="IPR044855">
    <property type="entry name" value="CoA-Trfase_III_dom3_sf"/>
</dbReference>
<keyword evidence="4" id="KW-1185">Reference proteome</keyword>
<sequence>MTAPSPQSGSAPPDALTGGTGPLAGVVIADFSRVLAGPYATMLLADMGATVIKVESPAGDDTRTWIPPHRDGVSTYYLSVNRNKHSVVLDLADPQDLETAYAIIDRADVFVENFKPGGLRRFGLDAESVAARWPDLIHASITGFGTAGGANLPGYDLLAQAVSGFMSTTGDPDRDPQRAGVAIFDVVTGLHTAVGILGALMERRDSGHGQHLALDLFSSALSGLVNQTAGYAAAGNVPRRMGNDHPSLFPYGPFPAADKDLIVCVGNDSQFRRLVTTLGVPELAEDPRFTTMAGRNEHRDELRPLLVQALSAGTAEHWHQCLQDVGVPCAPILGIDEGVRYAESLGLEPIVQVGTGEDTVPLIKHPVTYSRTPATYTRRPPALGADQQSVLAWIQTTPPIAAGSAAAASPRSTRSTQETP</sequence>
<protein>
    <submittedName>
        <fullName evidence="3">Crotonobetainyl-CoA:carnitine CoA-transferase CaiB</fullName>
    </submittedName>
</protein>
<reference evidence="3 4" key="1">
    <citation type="submission" date="2016-10" db="EMBL/GenBank/DDBJ databases">
        <authorList>
            <person name="de Groot N.N."/>
        </authorList>
    </citation>
    <scope>NUCLEOTIDE SEQUENCE [LARGE SCALE GENOMIC DNA]</scope>
    <source>
        <strain evidence="3 4">CGMCC 1.7054</strain>
    </source>
</reference>
<dbReference type="RefSeq" id="WP_091698972.1">
    <property type="nucleotide sequence ID" value="NZ_FPCG01000011.1"/>
</dbReference>
<dbReference type="InterPro" id="IPR003673">
    <property type="entry name" value="CoA-Trfase_fam_III"/>
</dbReference>
<dbReference type="SUPFAM" id="SSF89796">
    <property type="entry name" value="CoA-transferase family III (CaiB/BaiF)"/>
    <property type="match status" value="1"/>
</dbReference>
<evidence type="ECO:0000256" key="1">
    <source>
        <dbReference type="ARBA" id="ARBA00022679"/>
    </source>
</evidence>
<dbReference type="AlphaFoldDB" id="A0A1I7MR94"/>
<dbReference type="PANTHER" id="PTHR48207">
    <property type="entry name" value="SUCCINATE--HYDROXYMETHYLGLUTARATE COA-TRANSFERASE"/>
    <property type="match status" value="1"/>
</dbReference>
<dbReference type="EMBL" id="FPCG01000011">
    <property type="protein sequence ID" value="SFV24450.1"/>
    <property type="molecule type" value="Genomic_DNA"/>
</dbReference>
<evidence type="ECO:0000313" key="3">
    <source>
        <dbReference type="EMBL" id="SFV24450.1"/>
    </source>
</evidence>
<dbReference type="GO" id="GO:0008410">
    <property type="term" value="F:CoA-transferase activity"/>
    <property type="evidence" value="ECO:0007669"/>
    <property type="project" value="TreeGrafter"/>
</dbReference>
<dbReference type="Gene3D" id="3.30.1540.10">
    <property type="entry name" value="formyl-coa transferase, domain 3"/>
    <property type="match status" value="1"/>
</dbReference>
<dbReference type="OrthoDB" id="9797653at2"/>
<accession>A0A1I7MR94</accession>
<keyword evidence="1 3" id="KW-0808">Transferase</keyword>
<dbReference type="Gene3D" id="3.40.50.10540">
    <property type="entry name" value="Crotonobetainyl-coa:carnitine coa-transferase, domain 1"/>
    <property type="match status" value="1"/>
</dbReference>
<dbReference type="PANTHER" id="PTHR48207:SF3">
    <property type="entry name" value="SUCCINATE--HYDROXYMETHYLGLUTARATE COA-TRANSFERASE"/>
    <property type="match status" value="1"/>
</dbReference>
<organism evidence="3 4">
    <name type="scientific">Micrococcus terreus</name>
    <dbReference type="NCBI Taxonomy" id="574650"/>
    <lineage>
        <taxon>Bacteria</taxon>
        <taxon>Bacillati</taxon>
        <taxon>Actinomycetota</taxon>
        <taxon>Actinomycetes</taxon>
        <taxon>Micrococcales</taxon>
        <taxon>Micrococcaceae</taxon>
        <taxon>Micrococcus</taxon>
    </lineage>
</organism>
<gene>
    <name evidence="3" type="ORF">SAMN04487966_11139</name>
</gene>
<dbReference type="Proteomes" id="UP000198881">
    <property type="component" value="Unassembled WGS sequence"/>
</dbReference>
<feature type="region of interest" description="Disordered" evidence="2">
    <location>
        <begin position="401"/>
        <end position="420"/>
    </location>
</feature>